<feature type="transmembrane region" description="Helical" evidence="5">
    <location>
        <begin position="111"/>
        <end position="127"/>
    </location>
</feature>
<keyword evidence="2 5" id="KW-0812">Transmembrane</keyword>
<feature type="transmembrane region" description="Helical" evidence="5">
    <location>
        <begin position="159"/>
        <end position="179"/>
    </location>
</feature>
<dbReference type="Pfam" id="PF01694">
    <property type="entry name" value="Rhomboid"/>
    <property type="match status" value="1"/>
</dbReference>
<evidence type="ECO:0000256" key="1">
    <source>
        <dbReference type="ARBA" id="ARBA00004141"/>
    </source>
</evidence>
<dbReference type="SUPFAM" id="SSF144091">
    <property type="entry name" value="Rhomboid-like"/>
    <property type="match status" value="1"/>
</dbReference>
<evidence type="ECO:0000256" key="3">
    <source>
        <dbReference type="ARBA" id="ARBA00022989"/>
    </source>
</evidence>
<keyword evidence="8" id="KW-1185">Reference proteome</keyword>
<feature type="transmembrane region" description="Helical" evidence="5">
    <location>
        <begin position="133"/>
        <end position="152"/>
    </location>
</feature>
<name>A0ABU2DQR7_9MICC</name>
<feature type="domain" description="Peptidase S54 rhomboid" evidence="6">
    <location>
        <begin position="72"/>
        <end position="200"/>
    </location>
</feature>
<keyword evidence="4 5" id="KW-0472">Membrane</keyword>
<keyword evidence="7" id="KW-0645">Protease</keyword>
<feature type="transmembrane region" description="Helical" evidence="5">
    <location>
        <begin position="84"/>
        <end position="104"/>
    </location>
</feature>
<evidence type="ECO:0000259" key="6">
    <source>
        <dbReference type="Pfam" id="PF01694"/>
    </source>
</evidence>
<dbReference type="GO" id="GO:0006508">
    <property type="term" value="P:proteolysis"/>
    <property type="evidence" value="ECO:0007669"/>
    <property type="project" value="UniProtKB-KW"/>
</dbReference>
<evidence type="ECO:0000256" key="2">
    <source>
        <dbReference type="ARBA" id="ARBA00022692"/>
    </source>
</evidence>
<comment type="caution">
    <text evidence="7">The sequence shown here is derived from an EMBL/GenBank/DDBJ whole genome shotgun (WGS) entry which is preliminary data.</text>
</comment>
<evidence type="ECO:0000313" key="8">
    <source>
        <dbReference type="Proteomes" id="UP001251870"/>
    </source>
</evidence>
<gene>
    <name evidence="7" type="ORF">RIL96_04635</name>
</gene>
<dbReference type="GO" id="GO:0008233">
    <property type="term" value="F:peptidase activity"/>
    <property type="evidence" value="ECO:0007669"/>
    <property type="project" value="UniProtKB-KW"/>
</dbReference>
<keyword evidence="3 5" id="KW-1133">Transmembrane helix</keyword>
<keyword evidence="7" id="KW-0378">Hydrolase</keyword>
<dbReference type="EMBL" id="JAVKGR010000003">
    <property type="protein sequence ID" value="MDR8018849.1"/>
    <property type="molecule type" value="Genomic_DNA"/>
</dbReference>
<dbReference type="RefSeq" id="WP_310547836.1">
    <property type="nucleotide sequence ID" value="NZ_JAVKGR010000003.1"/>
</dbReference>
<sequence>MARTLDPTPGDESPGDSWGAIARDARSGTLGIMTPLLILLAVMWGLHVVNFISGGWLSTTLGLRPRSLEGLTGILFAPVLHGGWTHLIGNSVALLILGAIAAVVTGKLMKITTMLWLLGTAVLWVIGTPGVHIGASILVYGYATFLVVYGWAARRPLPILAALLVLAGYLVPFLIGLLPQSGISWTGHLAGAAGGVIAALGSTRQIRAEREHRRALKYAKKLDKYR</sequence>
<organism evidence="7 8">
    <name type="scientific">Nesterenkonia aerolata</name>
    <dbReference type="NCBI Taxonomy" id="3074079"/>
    <lineage>
        <taxon>Bacteria</taxon>
        <taxon>Bacillati</taxon>
        <taxon>Actinomycetota</taxon>
        <taxon>Actinomycetes</taxon>
        <taxon>Micrococcales</taxon>
        <taxon>Micrococcaceae</taxon>
        <taxon>Nesterenkonia</taxon>
    </lineage>
</organism>
<feature type="transmembrane region" description="Helical" evidence="5">
    <location>
        <begin position="36"/>
        <end position="57"/>
    </location>
</feature>
<dbReference type="Proteomes" id="UP001251870">
    <property type="component" value="Unassembled WGS sequence"/>
</dbReference>
<accession>A0ABU2DQR7</accession>
<reference evidence="7 8" key="1">
    <citation type="submission" date="2023-09" db="EMBL/GenBank/DDBJ databases">
        <title>Description of three actinobacteria isolated from air of manufacturing shop in a pharmaceutical factory.</title>
        <authorList>
            <person name="Zhang D.-F."/>
        </authorList>
    </citation>
    <scope>NUCLEOTIDE SEQUENCE [LARGE SCALE GENOMIC DNA]</scope>
    <source>
        <strain evidence="7 8">LY-0111</strain>
    </source>
</reference>
<protein>
    <submittedName>
        <fullName evidence="7">Rhomboid family intramembrane serine protease</fullName>
        <ecNumber evidence="7">3.4.21.105</ecNumber>
    </submittedName>
</protein>
<evidence type="ECO:0000256" key="4">
    <source>
        <dbReference type="ARBA" id="ARBA00023136"/>
    </source>
</evidence>
<feature type="transmembrane region" description="Helical" evidence="5">
    <location>
        <begin position="185"/>
        <end position="203"/>
    </location>
</feature>
<dbReference type="InterPro" id="IPR022764">
    <property type="entry name" value="Peptidase_S54_rhomboid_dom"/>
</dbReference>
<proteinExistence type="predicted"/>
<dbReference type="EC" id="3.4.21.105" evidence="7"/>
<dbReference type="Gene3D" id="1.20.1540.10">
    <property type="entry name" value="Rhomboid-like"/>
    <property type="match status" value="1"/>
</dbReference>
<dbReference type="InterPro" id="IPR035952">
    <property type="entry name" value="Rhomboid-like_sf"/>
</dbReference>
<evidence type="ECO:0000256" key="5">
    <source>
        <dbReference type="SAM" id="Phobius"/>
    </source>
</evidence>
<comment type="subcellular location">
    <subcellularLocation>
        <location evidence="1">Membrane</location>
        <topology evidence="1">Multi-pass membrane protein</topology>
    </subcellularLocation>
</comment>
<evidence type="ECO:0000313" key="7">
    <source>
        <dbReference type="EMBL" id="MDR8018849.1"/>
    </source>
</evidence>